<dbReference type="EMBL" id="CDMY01000790">
    <property type="protein sequence ID" value="CEM33575.1"/>
    <property type="molecule type" value="Genomic_DNA"/>
</dbReference>
<evidence type="ECO:0000313" key="2">
    <source>
        <dbReference type="EMBL" id="CEM33575.1"/>
    </source>
</evidence>
<feature type="region of interest" description="Disordered" evidence="1">
    <location>
        <begin position="1"/>
        <end position="32"/>
    </location>
</feature>
<dbReference type="Proteomes" id="UP000041254">
    <property type="component" value="Unassembled WGS sequence"/>
</dbReference>
<evidence type="ECO:0000256" key="1">
    <source>
        <dbReference type="SAM" id="MobiDB-lite"/>
    </source>
</evidence>
<dbReference type="VEuPathDB" id="CryptoDB:Vbra_23082"/>
<accession>A0A0G4GSH8</accession>
<evidence type="ECO:0000313" key="3">
    <source>
        <dbReference type="Proteomes" id="UP000041254"/>
    </source>
</evidence>
<keyword evidence="3" id="KW-1185">Reference proteome</keyword>
<dbReference type="InParanoid" id="A0A0G4GSH8"/>
<protein>
    <submittedName>
        <fullName evidence="2">Uncharacterized protein</fullName>
    </submittedName>
</protein>
<proteinExistence type="predicted"/>
<gene>
    <name evidence="2" type="ORF">Vbra_23082</name>
</gene>
<name>A0A0G4GSH8_VITBC</name>
<organism evidence="2 3">
    <name type="scientific">Vitrella brassicaformis (strain CCMP3155)</name>
    <dbReference type="NCBI Taxonomy" id="1169540"/>
    <lineage>
        <taxon>Eukaryota</taxon>
        <taxon>Sar</taxon>
        <taxon>Alveolata</taxon>
        <taxon>Colpodellida</taxon>
        <taxon>Vitrellaceae</taxon>
        <taxon>Vitrella</taxon>
    </lineage>
</organism>
<sequence>MPTSRCRARVDGASTSHPPQPSRPPRSHPFSHPFPSSAAWLFPTMRRTRNAFKFKKANFDWSGVDTGNLPDVFSLGDLEDLGQRVRVGQYLKTGLNKQLGDLNLDEVELEQLLQDQISHIEDEIIDAQKRPLRVFAAFVT</sequence>
<reference evidence="2 3" key="1">
    <citation type="submission" date="2014-11" db="EMBL/GenBank/DDBJ databases">
        <authorList>
            <person name="Zhu J."/>
            <person name="Qi W."/>
            <person name="Song R."/>
        </authorList>
    </citation>
    <scope>NUCLEOTIDE SEQUENCE [LARGE SCALE GENOMIC DNA]</scope>
</reference>
<dbReference type="AlphaFoldDB" id="A0A0G4GSH8"/>